<sequence>MVSLPAVWSGPVRVPCLPASGPRTGSPAGSPAGRPAGRVARRPASPAERARRRGMR</sequence>
<evidence type="ECO:0000313" key="2">
    <source>
        <dbReference type="EMBL" id="OUE20310.1"/>
    </source>
</evidence>
<gene>
    <name evidence="2" type="ORF">BFL36_11650</name>
</gene>
<feature type="compositionally biased region" description="Low complexity" evidence="1">
    <location>
        <begin position="25"/>
        <end position="47"/>
    </location>
</feature>
<organism evidence="2 3">
    <name type="scientific">Clavibacter michiganensis</name>
    <dbReference type="NCBI Taxonomy" id="28447"/>
    <lineage>
        <taxon>Bacteria</taxon>
        <taxon>Bacillati</taxon>
        <taxon>Actinomycetota</taxon>
        <taxon>Actinomycetes</taxon>
        <taxon>Micrococcales</taxon>
        <taxon>Microbacteriaceae</taxon>
        <taxon>Clavibacter</taxon>
    </lineage>
</organism>
<reference evidence="2 3" key="1">
    <citation type="submission" date="2016-08" db="EMBL/GenBank/DDBJ databases">
        <title>Genome sequence of Clavibacter michiganensis spp strain CFBP8017.</title>
        <authorList>
            <person name="Thapa S.P."/>
            <person name="Coaker G."/>
            <person name="Jacques M.-A."/>
        </authorList>
    </citation>
    <scope>NUCLEOTIDE SEQUENCE [LARGE SCALE GENOMIC DNA]</scope>
    <source>
        <strain evidence="2">CFBP8017</strain>
    </source>
</reference>
<name>A0A251Y7R3_9MICO</name>
<comment type="caution">
    <text evidence="2">The sequence shown here is derived from an EMBL/GenBank/DDBJ whole genome shotgun (WGS) entry which is preliminary data.</text>
</comment>
<evidence type="ECO:0000256" key="1">
    <source>
        <dbReference type="SAM" id="MobiDB-lite"/>
    </source>
</evidence>
<protein>
    <submittedName>
        <fullName evidence="2">Uncharacterized protein</fullName>
    </submittedName>
</protein>
<dbReference type="Proteomes" id="UP000195011">
    <property type="component" value="Unassembled WGS sequence"/>
</dbReference>
<feature type="region of interest" description="Disordered" evidence="1">
    <location>
        <begin position="1"/>
        <end position="56"/>
    </location>
</feature>
<dbReference type="AlphaFoldDB" id="A0A251Y7R3"/>
<accession>A0A251Y7R3</accession>
<evidence type="ECO:0000313" key="3">
    <source>
        <dbReference type="Proteomes" id="UP000195011"/>
    </source>
</evidence>
<dbReference type="EMBL" id="MDJY01000056">
    <property type="protein sequence ID" value="OUE20310.1"/>
    <property type="molecule type" value="Genomic_DNA"/>
</dbReference>
<proteinExistence type="predicted"/>